<dbReference type="AlphaFoldDB" id="U6KGK5"/>
<evidence type="ECO:0000313" key="2">
    <source>
        <dbReference type="EMBL" id="CDJ37175.1"/>
    </source>
</evidence>
<dbReference type="EMBL" id="HG673747">
    <property type="protein sequence ID" value="CDJ37175.1"/>
    <property type="molecule type" value="Genomic_DNA"/>
</dbReference>
<name>U6KGK5_EIMTE</name>
<dbReference type="GeneID" id="25251800"/>
<dbReference type="RefSeq" id="XP_013228013.1">
    <property type="nucleotide sequence ID" value="XM_013372559.1"/>
</dbReference>
<feature type="chain" id="PRO_5004673377" evidence="1">
    <location>
        <begin position="26"/>
        <end position="254"/>
    </location>
</feature>
<evidence type="ECO:0000313" key="3">
    <source>
        <dbReference type="Proteomes" id="UP000030747"/>
    </source>
</evidence>
<reference evidence="2" key="2">
    <citation type="submission" date="2013-10" db="EMBL/GenBank/DDBJ databases">
        <authorList>
            <person name="Aslett M."/>
        </authorList>
    </citation>
    <scope>NUCLEOTIDE SEQUENCE [LARGE SCALE GENOMIC DNA]</scope>
    <source>
        <strain evidence="2">Houghton</strain>
    </source>
</reference>
<dbReference type="VEuPathDB" id="ToxoDB:ETH2_0630900"/>
<reference evidence="2" key="1">
    <citation type="submission" date="2013-10" db="EMBL/GenBank/DDBJ databases">
        <title>Genomic analysis of the causative agents of coccidiosis in chickens.</title>
        <authorList>
            <person name="Reid A.J."/>
            <person name="Blake D."/>
            <person name="Billington K."/>
            <person name="Browne H."/>
            <person name="Dunn M."/>
            <person name="Hung S."/>
            <person name="Kawahara F."/>
            <person name="Miranda-Saavedra D."/>
            <person name="Mourier T."/>
            <person name="Nagra H."/>
            <person name="Otto T.D."/>
            <person name="Rawlings N."/>
            <person name="Sanchez A."/>
            <person name="Sanders M."/>
            <person name="Subramaniam C."/>
            <person name="Tay Y."/>
            <person name="Dear P."/>
            <person name="Doerig C."/>
            <person name="Gruber A."/>
            <person name="Parkinson J."/>
            <person name="Shirley M."/>
            <person name="Wan K.L."/>
            <person name="Berriman M."/>
            <person name="Tomley F."/>
            <person name="Pain A."/>
        </authorList>
    </citation>
    <scope>NUCLEOTIDE SEQUENCE [LARGE SCALE GENOMIC DNA]</scope>
    <source>
        <strain evidence="2">Houghton</strain>
    </source>
</reference>
<feature type="signal peptide" evidence="1">
    <location>
        <begin position="1"/>
        <end position="25"/>
    </location>
</feature>
<proteinExistence type="predicted"/>
<dbReference type="OrthoDB" id="10360066at2759"/>
<accession>U6KGK5</accession>
<protein>
    <submittedName>
        <fullName evidence="2">SAG family member</fullName>
    </submittedName>
</protein>
<gene>
    <name evidence="2" type="ORF">ETH_00013170</name>
</gene>
<sequence length="254" mass="26363">MPRLGLLACCAGLLAGAAAPDFAAAVPIRSACLHVAPSAVRMTCVLCPYSACLPVLNALRTEGLDGLLNDLVIASSEDVSTSLSPSQSDVKTSVTEIAKELAGENKDNCEATNANTSKYSGLVITFEHSTKFDCEALIKDSFSAGLSHLKLENYDASAETNKLGTAPLNDPAAKNLVAIVSAKAGKVSCAATTDCAAGSNVLFCYFIEPLAVDEAQPIKAEVYEGLLKQQRGFASITIPGITATLFSLALIMLS</sequence>
<evidence type="ECO:0000256" key="1">
    <source>
        <dbReference type="SAM" id="SignalP"/>
    </source>
</evidence>
<organism evidence="2 3">
    <name type="scientific">Eimeria tenella</name>
    <name type="common">Coccidian parasite</name>
    <dbReference type="NCBI Taxonomy" id="5802"/>
    <lineage>
        <taxon>Eukaryota</taxon>
        <taxon>Sar</taxon>
        <taxon>Alveolata</taxon>
        <taxon>Apicomplexa</taxon>
        <taxon>Conoidasida</taxon>
        <taxon>Coccidia</taxon>
        <taxon>Eucoccidiorida</taxon>
        <taxon>Eimeriorina</taxon>
        <taxon>Eimeriidae</taxon>
        <taxon>Eimeria</taxon>
    </lineage>
</organism>
<dbReference type="VEuPathDB" id="ToxoDB:ETH_00013170"/>
<dbReference type="Proteomes" id="UP000030747">
    <property type="component" value="Unassembled WGS sequence"/>
</dbReference>
<keyword evidence="3" id="KW-1185">Reference proteome</keyword>
<keyword evidence="1" id="KW-0732">Signal</keyword>